<dbReference type="InterPro" id="IPR036770">
    <property type="entry name" value="Ankyrin_rpt-contain_sf"/>
</dbReference>
<accession>A0A8J5NC85</accession>
<keyword evidence="6" id="KW-1185">Reference proteome</keyword>
<dbReference type="PANTHER" id="PTHR24198:SF185">
    <property type="entry name" value="ANKYRIN-3"/>
    <property type="match status" value="1"/>
</dbReference>
<evidence type="ECO:0000256" key="2">
    <source>
        <dbReference type="ARBA" id="ARBA00023043"/>
    </source>
</evidence>
<dbReference type="Pfam" id="PF12796">
    <property type="entry name" value="Ank_2"/>
    <property type="match status" value="2"/>
</dbReference>
<dbReference type="PROSITE" id="PS50297">
    <property type="entry name" value="ANK_REP_REGION"/>
    <property type="match status" value="4"/>
</dbReference>
<proteinExistence type="predicted"/>
<protein>
    <submittedName>
        <fullName evidence="5">Ankyrin-1-like 1</fullName>
    </submittedName>
</protein>
<feature type="coiled-coil region" evidence="4">
    <location>
        <begin position="582"/>
        <end position="609"/>
    </location>
</feature>
<dbReference type="AlphaFoldDB" id="A0A8J5NC85"/>
<dbReference type="Gene3D" id="1.25.40.20">
    <property type="entry name" value="Ankyrin repeat-containing domain"/>
    <property type="match status" value="4"/>
</dbReference>
<dbReference type="EMBL" id="JAHLQT010002534">
    <property type="protein sequence ID" value="KAG7176989.1"/>
    <property type="molecule type" value="Genomic_DNA"/>
</dbReference>
<keyword evidence="1" id="KW-0677">Repeat</keyword>
<keyword evidence="4" id="KW-0175">Coiled coil</keyword>
<evidence type="ECO:0000313" key="5">
    <source>
        <dbReference type="EMBL" id="KAG7176989.1"/>
    </source>
</evidence>
<feature type="repeat" description="ANK" evidence="3">
    <location>
        <begin position="677"/>
        <end position="709"/>
    </location>
</feature>
<name>A0A8J5NC85_HOMAM</name>
<keyword evidence="2 3" id="KW-0040">ANK repeat</keyword>
<dbReference type="Proteomes" id="UP000747542">
    <property type="component" value="Unassembled WGS sequence"/>
</dbReference>
<evidence type="ECO:0000256" key="3">
    <source>
        <dbReference type="PROSITE-ProRule" id="PRU00023"/>
    </source>
</evidence>
<evidence type="ECO:0000313" key="6">
    <source>
        <dbReference type="Proteomes" id="UP000747542"/>
    </source>
</evidence>
<organism evidence="5 6">
    <name type="scientific">Homarus americanus</name>
    <name type="common">American lobster</name>
    <dbReference type="NCBI Taxonomy" id="6706"/>
    <lineage>
        <taxon>Eukaryota</taxon>
        <taxon>Metazoa</taxon>
        <taxon>Ecdysozoa</taxon>
        <taxon>Arthropoda</taxon>
        <taxon>Crustacea</taxon>
        <taxon>Multicrustacea</taxon>
        <taxon>Malacostraca</taxon>
        <taxon>Eumalacostraca</taxon>
        <taxon>Eucarida</taxon>
        <taxon>Decapoda</taxon>
        <taxon>Pleocyemata</taxon>
        <taxon>Astacidea</taxon>
        <taxon>Nephropoidea</taxon>
        <taxon>Nephropidae</taxon>
        <taxon>Homarus</taxon>
    </lineage>
</organism>
<dbReference type="SUPFAM" id="SSF48403">
    <property type="entry name" value="Ankyrin repeat"/>
    <property type="match status" value="2"/>
</dbReference>
<dbReference type="PANTHER" id="PTHR24198">
    <property type="entry name" value="ANKYRIN REPEAT AND PROTEIN KINASE DOMAIN-CONTAINING PROTEIN"/>
    <property type="match status" value="1"/>
</dbReference>
<gene>
    <name evidence="5" type="primary">Ank1-L1</name>
    <name evidence="5" type="ORF">Hamer_G000206</name>
</gene>
<reference evidence="5" key="1">
    <citation type="journal article" date="2021" name="Sci. Adv.">
        <title>The American lobster genome reveals insights on longevity, neural, and immune adaptations.</title>
        <authorList>
            <person name="Polinski J.M."/>
            <person name="Zimin A.V."/>
            <person name="Clark K.F."/>
            <person name="Kohn A.B."/>
            <person name="Sadowski N."/>
            <person name="Timp W."/>
            <person name="Ptitsyn A."/>
            <person name="Khanna P."/>
            <person name="Romanova D.Y."/>
            <person name="Williams P."/>
            <person name="Greenwood S.J."/>
            <person name="Moroz L.L."/>
            <person name="Walt D.R."/>
            <person name="Bodnar A.G."/>
        </authorList>
    </citation>
    <scope>NUCLEOTIDE SEQUENCE</scope>
    <source>
        <strain evidence="5">GMGI-L3</strain>
    </source>
</reference>
<feature type="repeat" description="ANK" evidence="3">
    <location>
        <begin position="190"/>
        <end position="222"/>
    </location>
</feature>
<sequence length="1163" mass="130783">MTLFCEEIDHQYTTMNRRRLKATEALNWELRRVTRQMVVAALALGGDPNITVWDDGAQRVTPLLTVAAGLGHAHLVPHLLGRTPREWFRSRNTSAGRHTWVMTRVVKELLRTLPYSAGGQDIDRYTALHEAAQEGHRCCVRTLLSAGADPNARDHTGLTTLHLAALTNHSGVVKDLVTDDRCDLHAVNKYNDTALHFAALGGGMEAAQCLLEVGLNLNAKNSLGLTPIDKARLEGHHLLAWWLRKQPHAVEETPRRQIERRCRWECEGWYEKMLRCMREEDLGSIRGCIPLVVDGHLQDDAGMTLLHHAAQLGLTRVVSVLLESCEVYPHAVTWAGDTPSDLAQREGHHQVLDILHRHQPQVQMSPQQLYEQLLSVISQVMTSGGLMGALEPVGDWSVHPLATTSNRTRIVSLLVAAGALSITTHGLNLLTVAWCSPDVTPRVQVTITGVFLRVLQRERTILRSLPHLRTGVDHLIKSMEGDTPWRASWPRVESVVDLTHLMVQAARVNCTLTCSFLYQAGAQSSLCSQSKVTPVHAALDAEHWNLAGQMIKYMGGCLYVPDSRGRLPTHLMPPDRHCQLNEKIYEAERKQLEDIKEKKKDTIEEQRLQEVLNVQQLLFATNLARGRVRQNRARRSHVSSIGADALLVASQGGLQQLIYLLVKKGGVPVDTVLDATNDTTALHQAASHGKSECVILLLSLGAQPLLPDRYGQTPLHFAAMFGHDQTYQVLEGFMRQQEPSCRAGTTPREVSRHFYSYLKMYHKFSGKTRQGSDVQIWNNPTDATTDVLSRIDLNNMIEETEKINVDYSKGEAQEVRDVVMKELQKITENVSSKDRTYRGTLELLGSTADGTRLYCPDEYDFNILLDDCSGVNVLVSEQNKQEASLSGHKLRVEVKTMKTGLQAHALTKNLYSAVRQCLSTYTLRDKKVSIVPPGLTRTQVGVALSLAWQGSQYPLLLIGIDLVPIVVIPWPEEIPRPLLTPVNSQMMHLSNTTDNLWRCSFAASEVKMLKQLDHQERQVFLTGKALLSCMKAEPWMPKDLKKQFSWWDIRYWKIPTPEGFCFKNSFLRQLEKKRVEGVEWQEEDVMQHVISVFRGMCEEMVDPQTSDERLVPAKVHAYFGGDCERPKVGHGAPEIIEYIKKHLKKVEKPQVGYMGLRRGCVNQ</sequence>
<evidence type="ECO:0000256" key="4">
    <source>
        <dbReference type="SAM" id="Coils"/>
    </source>
</evidence>
<dbReference type="SMART" id="SM00248">
    <property type="entry name" value="ANK"/>
    <property type="match status" value="9"/>
</dbReference>
<dbReference type="InterPro" id="IPR002110">
    <property type="entry name" value="Ankyrin_rpt"/>
</dbReference>
<dbReference type="Gene3D" id="3.30.460.90">
    <property type="match status" value="1"/>
</dbReference>
<feature type="repeat" description="ANK" evidence="3">
    <location>
        <begin position="710"/>
        <end position="730"/>
    </location>
</feature>
<feature type="repeat" description="ANK" evidence="3">
    <location>
        <begin position="123"/>
        <end position="155"/>
    </location>
</feature>
<dbReference type="PROSITE" id="PS50088">
    <property type="entry name" value="ANK_REPEAT"/>
    <property type="match status" value="4"/>
</dbReference>
<evidence type="ECO:0000256" key="1">
    <source>
        <dbReference type="ARBA" id="ARBA00022737"/>
    </source>
</evidence>
<comment type="caution">
    <text evidence="5">The sequence shown here is derived from an EMBL/GenBank/DDBJ whole genome shotgun (WGS) entry which is preliminary data.</text>
</comment>
<dbReference type="Pfam" id="PF00023">
    <property type="entry name" value="Ank"/>
    <property type="match status" value="1"/>
</dbReference>